<evidence type="ECO:0000256" key="1">
    <source>
        <dbReference type="SAM" id="MobiDB-lite"/>
    </source>
</evidence>
<feature type="compositionally biased region" description="Basic and acidic residues" evidence="1">
    <location>
        <begin position="8"/>
        <end position="21"/>
    </location>
</feature>
<reference evidence="3" key="2">
    <citation type="submission" date="2010-04" db="EMBL/GenBank/DDBJ databases">
        <authorList>
            <person name="Buell R."/>
            <person name="Hamilton J."/>
            <person name="Hostetler J."/>
        </authorList>
    </citation>
    <scope>NUCLEOTIDE SEQUENCE [LARGE SCALE GENOMIC DNA]</scope>
    <source>
        <strain evidence="3">DAOM:BR144</strain>
    </source>
</reference>
<feature type="region of interest" description="Disordered" evidence="1">
    <location>
        <begin position="1"/>
        <end position="27"/>
    </location>
</feature>
<dbReference type="eggNOG" id="ENOG502S743">
    <property type="taxonomic scope" value="Eukaryota"/>
</dbReference>
<dbReference type="InParanoid" id="K3WP56"/>
<accession>K3WP56</accession>
<dbReference type="HOGENOM" id="CLU_034610_3_0_1"/>
<dbReference type="Proteomes" id="UP000019132">
    <property type="component" value="Unassembled WGS sequence"/>
</dbReference>
<sequence length="360" mass="41326">MSPLSKADALKRARRSEIEKRSRQRRQGVLRRMRDDVHRLECLHADLLEKKASSGEIDALIKPSRRPRSIADIQTVNARLSVLAQILVDERSHIKRLLHEHELFCEVVASDLEPPVAPRAAVLDAGFPMSASFDAAFELLSLEECYAIVRESHETICRFEEDSDVAATTGAAFMGWTDRRKFDAITSALQYGFRKTFSHERAESLLLKTWDMFRDEHKMAKLSFDASVKLKFEVLQVVNDDLYIIRRDHVHPEMAPLTFLTVHILFRLQTREGFTLCFRTIPAPAIQSALEPHEIFFDVFHWSHFNHIYDEHGARVGCEVVTGGSITDPSMLAARHWLFELMISVLRWESSCVTPLFIKL</sequence>
<dbReference type="OMA" id="AECYALV"/>
<protein>
    <recommendedName>
        <fullName evidence="4">BZIP domain-containing protein</fullName>
    </recommendedName>
</protein>
<evidence type="ECO:0008006" key="4">
    <source>
        <dbReference type="Google" id="ProtNLM"/>
    </source>
</evidence>
<organism evidence="2 3">
    <name type="scientific">Globisporangium ultimum (strain ATCC 200006 / CBS 805.95 / DAOM BR144)</name>
    <name type="common">Pythium ultimum</name>
    <dbReference type="NCBI Taxonomy" id="431595"/>
    <lineage>
        <taxon>Eukaryota</taxon>
        <taxon>Sar</taxon>
        <taxon>Stramenopiles</taxon>
        <taxon>Oomycota</taxon>
        <taxon>Peronosporomycetes</taxon>
        <taxon>Pythiales</taxon>
        <taxon>Pythiaceae</taxon>
        <taxon>Globisporangium</taxon>
    </lineage>
</organism>
<dbReference type="EnsemblProtists" id="PYU1_T006748">
    <property type="protein sequence ID" value="PYU1_T006748"/>
    <property type="gene ID" value="PYU1_G006735"/>
</dbReference>
<keyword evidence="3" id="KW-1185">Reference proteome</keyword>
<name>K3WP56_GLOUD</name>
<proteinExistence type="predicted"/>
<reference evidence="3" key="1">
    <citation type="journal article" date="2010" name="Genome Biol.">
        <title>Genome sequence of the necrotrophic plant pathogen Pythium ultimum reveals original pathogenicity mechanisms and effector repertoire.</title>
        <authorList>
            <person name="Levesque C.A."/>
            <person name="Brouwer H."/>
            <person name="Cano L."/>
            <person name="Hamilton J.P."/>
            <person name="Holt C."/>
            <person name="Huitema E."/>
            <person name="Raffaele S."/>
            <person name="Robideau G.P."/>
            <person name="Thines M."/>
            <person name="Win J."/>
            <person name="Zerillo M.M."/>
            <person name="Beakes G.W."/>
            <person name="Boore J.L."/>
            <person name="Busam D."/>
            <person name="Dumas B."/>
            <person name="Ferriera S."/>
            <person name="Fuerstenberg S.I."/>
            <person name="Gachon C.M."/>
            <person name="Gaulin E."/>
            <person name="Govers F."/>
            <person name="Grenville-Briggs L."/>
            <person name="Horner N."/>
            <person name="Hostetler J."/>
            <person name="Jiang R.H."/>
            <person name="Johnson J."/>
            <person name="Krajaejun T."/>
            <person name="Lin H."/>
            <person name="Meijer H.J."/>
            <person name="Moore B."/>
            <person name="Morris P."/>
            <person name="Phuntmart V."/>
            <person name="Puiu D."/>
            <person name="Shetty J."/>
            <person name="Stajich J.E."/>
            <person name="Tripathy S."/>
            <person name="Wawra S."/>
            <person name="van West P."/>
            <person name="Whitty B.R."/>
            <person name="Coutinho P.M."/>
            <person name="Henrissat B."/>
            <person name="Martin F."/>
            <person name="Thomas P.D."/>
            <person name="Tyler B.M."/>
            <person name="De Vries R.P."/>
            <person name="Kamoun S."/>
            <person name="Yandell M."/>
            <person name="Tisserat N."/>
            <person name="Buell C.R."/>
        </authorList>
    </citation>
    <scope>NUCLEOTIDE SEQUENCE</scope>
    <source>
        <strain evidence="3">DAOM:BR144</strain>
    </source>
</reference>
<evidence type="ECO:0000313" key="3">
    <source>
        <dbReference type="Proteomes" id="UP000019132"/>
    </source>
</evidence>
<dbReference type="VEuPathDB" id="FungiDB:PYU1_G006735"/>
<evidence type="ECO:0000313" key="2">
    <source>
        <dbReference type="EnsemblProtists" id="PYU1_T006748"/>
    </source>
</evidence>
<dbReference type="EMBL" id="GL376635">
    <property type="status" value="NOT_ANNOTATED_CDS"/>
    <property type="molecule type" value="Genomic_DNA"/>
</dbReference>
<reference evidence="2" key="3">
    <citation type="submission" date="2015-02" db="UniProtKB">
        <authorList>
            <consortium name="EnsemblProtists"/>
        </authorList>
    </citation>
    <scope>IDENTIFICATION</scope>
    <source>
        <strain evidence="2">DAOM BR144</strain>
    </source>
</reference>
<dbReference type="AlphaFoldDB" id="K3WP56"/>